<evidence type="ECO:0000313" key="2">
    <source>
        <dbReference type="EMBL" id="PKX90014.1"/>
    </source>
</evidence>
<dbReference type="GeneID" id="36535563"/>
<organism evidence="2 3">
    <name type="scientific">Aspergillus novofumigatus (strain IBT 16806)</name>
    <dbReference type="NCBI Taxonomy" id="1392255"/>
    <lineage>
        <taxon>Eukaryota</taxon>
        <taxon>Fungi</taxon>
        <taxon>Dikarya</taxon>
        <taxon>Ascomycota</taxon>
        <taxon>Pezizomycotina</taxon>
        <taxon>Eurotiomycetes</taxon>
        <taxon>Eurotiomycetidae</taxon>
        <taxon>Eurotiales</taxon>
        <taxon>Aspergillaceae</taxon>
        <taxon>Aspergillus</taxon>
        <taxon>Aspergillus subgen. Fumigati</taxon>
    </lineage>
</organism>
<dbReference type="RefSeq" id="XP_024678609.1">
    <property type="nucleotide sequence ID" value="XM_024828238.1"/>
</dbReference>
<dbReference type="EMBL" id="MSZS01000008">
    <property type="protein sequence ID" value="PKX90014.1"/>
    <property type="molecule type" value="Genomic_DNA"/>
</dbReference>
<evidence type="ECO:0000256" key="1">
    <source>
        <dbReference type="SAM" id="MobiDB-lite"/>
    </source>
</evidence>
<name>A0A2I1BXA9_ASPN1</name>
<dbReference type="VEuPathDB" id="FungiDB:P174DRAFT_445047"/>
<reference evidence="3" key="1">
    <citation type="journal article" date="2018" name="Proc. Natl. Acad. Sci. U.S.A.">
        <title>Linking secondary metabolites to gene clusters through genome sequencing of six diverse Aspergillus species.</title>
        <authorList>
            <person name="Kaerboelling I."/>
            <person name="Vesth T.C."/>
            <person name="Frisvad J.C."/>
            <person name="Nybo J.L."/>
            <person name="Theobald S."/>
            <person name="Kuo A."/>
            <person name="Bowyer P."/>
            <person name="Matsuda Y."/>
            <person name="Mondo S."/>
            <person name="Lyhne E.K."/>
            <person name="Kogle M.E."/>
            <person name="Clum A."/>
            <person name="Lipzen A."/>
            <person name="Salamov A."/>
            <person name="Ngan C.Y."/>
            <person name="Daum C."/>
            <person name="Chiniquy J."/>
            <person name="Barry K."/>
            <person name="LaButti K."/>
            <person name="Haridas S."/>
            <person name="Simmons B.A."/>
            <person name="Magnuson J.K."/>
            <person name="Mortensen U.H."/>
            <person name="Larsen T.O."/>
            <person name="Grigoriev I.V."/>
            <person name="Baker S.E."/>
            <person name="Andersen M.R."/>
        </authorList>
    </citation>
    <scope>NUCLEOTIDE SEQUENCE [LARGE SCALE GENOMIC DNA]</scope>
    <source>
        <strain evidence="3">IBT 16806</strain>
    </source>
</reference>
<feature type="region of interest" description="Disordered" evidence="1">
    <location>
        <begin position="123"/>
        <end position="147"/>
    </location>
</feature>
<dbReference type="Proteomes" id="UP000234474">
    <property type="component" value="Unassembled WGS sequence"/>
</dbReference>
<comment type="caution">
    <text evidence="2">The sequence shown here is derived from an EMBL/GenBank/DDBJ whole genome shotgun (WGS) entry which is preliminary data.</text>
</comment>
<proteinExistence type="predicted"/>
<sequence>MEKSGQCSTWQGALTFCQLWLSERGSVPLLHRFPVDLSSSVLESVRTPWVESNTTAAANRAIEAVFDGAEINGISLPRACIGLSPSRAFRENDISSTSSSLTMSTTGQTSTVAPLLTAGALSSQSLKRRPRGSGLTGSTFVSHHTPTCRTHTTLTPLSTGYSSVSTLPPSEKKHVQPPCAWLDPAIVDYPR</sequence>
<dbReference type="AlphaFoldDB" id="A0A2I1BXA9"/>
<accession>A0A2I1BXA9</accession>
<evidence type="ECO:0000313" key="3">
    <source>
        <dbReference type="Proteomes" id="UP000234474"/>
    </source>
</evidence>
<gene>
    <name evidence="2" type="ORF">P174DRAFT_445047</name>
</gene>
<protein>
    <submittedName>
        <fullName evidence="2">Uncharacterized protein</fullName>
    </submittedName>
</protein>
<keyword evidence="3" id="KW-1185">Reference proteome</keyword>